<feature type="domain" description="Prolyl 4-hydroxylase alpha subunit Fe(2+) 2OG dioxygenase" evidence="1">
    <location>
        <begin position="49"/>
        <end position="145"/>
    </location>
</feature>
<evidence type="ECO:0000259" key="1">
    <source>
        <dbReference type="Pfam" id="PF13640"/>
    </source>
</evidence>
<reference evidence="3" key="3">
    <citation type="journal article" date="2018" name="Mol. Plant Microbe Interact.">
        <title>Genome sequence resources for the wheat stripe rust pathogen (Puccinia striiformis f. sp. tritici) and the barley stripe rust pathogen (Puccinia striiformis f. sp. hordei).</title>
        <authorList>
            <person name="Xia C."/>
            <person name="Wang M."/>
            <person name="Yin C."/>
            <person name="Cornejo O.E."/>
            <person name="Hulbert S.H."/>
            <person name="Chen X."/>
        </authorList>
    </citation>
    <scope>NUCLEOTIDE SEQUENCE [LARGE SCALE GENOMIC DNA]</scope>
    <source>
        <strain evidence="3">93TX-2</strain>
    </source>
</reference>
<dbReference type="VEuPathDB" id="FungiDB:PSHT_12479"/>
<dbReference type="OrthoDB" id="27483at2759"/>
<organism evidence="2 3">
    <name type="scientific">Puccinia striiformis</name>
    <dbReference type="NCBI Taxonomy" id="27350"/>
    <lineage>
        <taxon>Eukaryota</taxon>
        <taxon>Fungi</taxon>
        <taxon>Dikarya</taxon>
        <taxon>Basidiomycota</taxon>
        <taxon>Pucciniomycotina</taxon>
        <taxon>Pucciniomycetes</taxon>
        <taxon>Pucciniales</taxon>
        <taxon>Pucciniaceae</taxon>
        <taxon>Puccinia</taxon>
    </lineage>
</organism>
<dbReference type="PANTHER" id="PTHR33099">
    <property type="entry name" value="FE2OG DIOXYGENASE DOMAIN-CONTAINING PROTEIN"/>
    <property type="match status" value="1"/>
</dbReference>
<dbReference type="AlphaFoldDB" id="A0A2S4UWA9"/>
<evidence type="ECO:0000313" key="3">
    <source>
        <dbReference type="Proteomes" id="UP000238274"/>
    </source>
</evidence>
<proteinExistence type="predicted"/>
<sequence length="794" mass="89082">MCLSETPGKLMGISCASSTPNGKVICSIRQACCDSLGIEGAIRTELYKMLIYEKGAMFKLHTESVGICFFLFDGISTEKTPGMFGTLIICLPSAHTGGEVVVKHNGESKTLKTSDASQSFACWYSDVTHQVLPVKSGYRCVLTYNLATKPAFKIWLRDMVEYDVESYLYYPLEHEYTEAAISFQALKAEDFARVRAVQELTSELPIVIFLALLEKQEDGFVEPDYSGTGIDDYERRGSDHYVLDDVSDTSYSVKSLRALDGTAISSNFDFEMDMCVEEDPFSELEVAQEDYQAYHGNWGPTATHWSRRAALVVVPHESLGEYMTSCSSRNRENVNSALCYLSKASSLTSARISMLDAMAKLCEHQSTSYLYPEALNDTLKVALQNSHSELFKLARPRHSGQLPVTFFDWAKKWLYTLSDVDRAEKYQTWHKYPCVADRVEIIEKLLTAPGDVALPNSGVTSTPWAQCLTRECVTKLLETTKIPSAAEGSAIVSAIFNLKETWMATSTHLSSIFDRFPQGEAIAFSLGLISQLNILRKAASFPISDTTELCRKLSSRVFDDKRTPSDIITGATDSWRHASTLIFNLPAISTTSAMQKNCLSHLSNRLTYCAKFSADDIREFWIPFLRKPIPALASRSVLLNTPFYQQLARQLLKHLYEDVIVPCPHEGINPVTLQVECSCTDCKALNLFLQTGSQKVARFKVDNEATHHQIHLMKEFKIPCNNELVQVEYSSRQKLLVTKIYTLEKQIENWKEYQNQHYVNFTDDIQEEHLETLLGSQNAARVRSLAGLGEAAAV</sequence>
<evidence type="ECO:0000313" key="2">
    <source>
        <dbReference type="EMBL" id="POW01562.1"/>
    </source>
</evidence>
<comment type="caution">
    <text evidence="2">The sequence shown here is derived from an EMBL/GenBank/DDBJ whole genome shotgun (WGS) entry which is preliminary data.</text>
</comment>
<reference evidence="2 3" key="1">
    <citation type="submission" date="2017-12" db="EMBL/GenBank/DDBJ databases">
        <title>Gene loss provides genomic basis for host adaptation in cereal stripe rust fungi.</title>
        <authorList>
            <person name="Xia C."/>
        </authorList>
    </citation>
    <scope>NUCLEOTIDE SEQUENCE [LARGE SCALE GENOMIC DNA]</scope>
    <source>
        <strain evidence="2 3">93TX-2</strain>
    </source>
</reference>
<dbReference type="Proteomes" id="UP000238274">
    <property type="component" value="Unassembled WGS sequence"/>
</dbReference>
<name>A0A2S4UWA9_9BASI</name>
<feature type="non-terminal residue" evidence="2">
    <location>
        <position position="794"/>
    </location>
</feature>
<dbReference type="PANTHER" id="PTHR33099:SF7">
    <property type="entry name" value="MYND-TYPE DOMAIN-CONTAINING PROTEIN"/>
    <property type="match status" value="1"/>
</dbReference>
<dbReference type="EMBL" id="PKSM01000229">
    <property type="protein sequence ID" value="POW01562.1"/>
    <property type="molecule type" value="Genomic_DNA"/>
</dbReference>
<dbReference type="Gene3D" id="2.60.120.620">
    <property type="entry name" value="q2cbj1_9rhob like domain"/>
    <property type="match status" value="1"/>
</dbReference>
<dbReference type="Pfam" id="PF13640">
    <property type="entry name" value="2OG-FeII_Oxy_3"/>
    <property type="match status" value="1"/>
</dbReference>
<reference evidence="3" key="2">
    <citation type="journal article" date="2018" name="BMC Genomics">
        <title>Genomic insights into host adaptation between the wheat stripe rust pathogen (Puccinia striiformis f. sp. tritici) and the barley stripe rust pathogen (Puccinia striiformis f. sp. hordei).</title>
        <authorList>
            <person name="Xia C."/>
            <person name="Wang M."/>
            <person name="Yin C."/>
            <person name="Cornejo O.E."/>
            <person name="Hulbert S.H."/>
            <person name="Chen X."/>
        </authorList>
    </citation>
    <scope>NUCLEOTIDE SEQUENCE [LARGE SCALE GENOMIC DNA]</scope>
    <source>
        <strain evidence="3">93TX-2</strain>
    </source>
</reference>
<dbReference type="InterPro" id="IPR044862">
    <property type="entry name" value="Pro_4_hyd_alph_FE2OG_OXY"/>
</dbReference>
<protein>
    <recommendedName>
        <fullName evidence="1">Prolyl 4-hydroxylase alpha subunit Fe(2+) 2OG dioxygenase domain-containing protein</fullName>
    </recommendedName>
</protein>
<gene>
    <name evidence="2" type="ORF">PSHT_12479</name>
</gene>
<dbReference type="VEuPathDB" id="FungiDB:PSTT_10582"/>
<accession>A0A2S4UWA9</accession>
<keyword evidence="3" id="KW-1185">Reference proteome</keyword>